<comment type="caution">
    <text evidence="1">The sequence shown here is derived from an EMBL/GenBank/DDBJ whole genome shotgun (WGS) entry which is preliminary data.</text>
</comment>
<evidence type="ECO:0000313" key="2">
    <source>
        <dbReference type="Proteomes" id="UP001199260"/>
    </source>
</evidence>
<evidence type="ECO:0000313" key="1">
    <source>
        <dbReference type="EMBL" id="MCD2166042.1"/>
    </source>
</evidence>
<sequence length="182" mass="20426">MGTVFTYVADAALRSVANEVCQQCERAGVPVYGYTGTIVQPHLAADEELAQQEPEVYYLCADCIQGGNVVRSNRRDVEQTVQSLAKDPARAWHAFNQLPGIPHFLQGCFDWPFCCDTWCEFTGSPIDFQQLLATQQSQQYWEKGLGKRPRTFDTQGPPESLQEVSLFACSCCAARYYTDQFS</sequence>
<dbReference type="AlphaFoldDB" id="A0AAW4XX37"/>
<organism evidence="1 2">
    <name type="scientific">Comamonas koreensis</name>
    <dbReference type="NCBI Taxonomy" id="160825"/>
    <lineage>
        <taxon>Bacteria</taxon>
        <taxon>Pseudomonadati</taxon>
        <taxon>Pseudomonadota</taxon>
        <taxon>Betaproteobacteria</taxon>
        <taxon>Burkholderiales</taxon>
        <taxon>Comamonadaceae</taxon>
        <taxon>Comamonas</taxon>
    </lineage>
</organism>
<accession>A0AAW4XX37</accession>
<dbReference type="Proteomes" id="UP001199260">
    <property type="component" value="Unassembled WGS sequence"/>
</dbReference>
<reference evidence="1 2" key="1">
    <citation type="submission" date="2021-11" db="EMBL/GenBank/DDBJ databases">
        <title>Genome sequence.</title>
        <authorList>
            <person name="Sun Q."/>
        </authorList>
    </citation>
    <scope>NUCLEOTIDE SEQUENCE [LARGE SCALE GENOMIC DNA]</scope>
    <source>
        <strain evidence="1 2">KCTC 12005</strain>
    </source>
</reference>
<keyword evidence="2" id="KW-1185">Reference proteome</keyword>
<gene>
    <name evidence="1" type="ORF">LPW39_12955</name>
</gene>
<name>A0AAW4XX37_9BURK</name>
<dbReference type="EMBL" id="JAJNCT010000010">
    <property type="protein sequence ID" value="MCD2166042.1"/>
    <property type="molecule type" value="Genomic_DNA"/>
</dbReference>
<dbReference type="RefSeq" id="WP_230775430.1">
    <property type="nucleotide sequence ID" value="NZ_JAJNCT010000010.1"/>
</dbReference>
<proteinExistence type="predicted"/>
<protein>
    <submittedName>
        <fullName evidence="1">Uncharacterized protein</fullName>
    </submittedName>
</protein>